<proteinExistence type="predicted"/>
<evidence type="ECO:0000313" key="3">
    <source>
        <dbReference type="EMBL" id="KDB51810.1"/>
    </source>
</evidence>
<dbReference type="PANTHER" id="PTHR40547:SF1">
    <property type="entry name" value="SLL0298 PROTEIN"/>
    <property type="match status" value="1"/>
</dbReference>
<evidence type="ECO:0000259" key="2">
    <source>
        <dbReference type="Pfam" id="PF09835"/>
    </source>
</evidence>
<dbReference type="Pfam" id="PF09835">
    <property type="entry name" value="DUF2062"/>
    <property type="match status" value="1"/>
</dbReference>
<feature type="domain" description="DUF2062" evidence="2">
    <location>
        <begin position="21"/>
        <end position="174"/>
    </location>
</feature>
<sequence length="184" mass="20050">MIESLRRLLPTPEAAASNRWLRWLGPALHHPRLWRASRRAVALGAAIGVFFGFLIPIAQIPVSAAVAVMLRANVPSAMASTLVTNPITFPPVYYAAWQVGGWMLSEPVPGDTALPEAQADETAAAPAEDLGWWDRITGVGKPLLLGLTVFACGFGALVYLGVGWIWRWRVLSRRRRRLSGSSGR</sequence>
<gene>
    <name evidence="3" type="ORF">X805_26320</name>
</gene>
<dbReference type="RefSeq" id="WP_037482763.1">
    <property type="nucleotide sequence ID" value="NZ_AZRA01000067.1"/>
</dbReference>
<dbReference type="STRING" id="34103.SAMN05421778_103124"/>
<evidence type="ECO:0000256" key="1">
    <source>
        <dbReference type="SAM" id="Phobius"/>
    </source>
</evidence>
<keyword evidence="1" id="KW-0472">Membrane</keyword>
<dbReference type="EMBL" id="AZRA01000067">
    <property type="protein sequence ID" value="KDB51810.1"/>
    <property type="molecule type" value="Genomic_DNA"/>
</dbReference>
<organism evidence="3 4">
    <name type="scientific">Sphaerotilus natans subsp. natans DSM 6575</name>
    <dbReference type="NCBI Taxonomy" id="1286631"/>
    <lineage>
        <taxon>Bacteria</taxon>
        <taxon>Pseudomonadati</taxon>
        <taxon>Pseudomonadota</taxon>
        <taxon>Betaproteobacteria</taxon>
        <taxon>Burkholderiales</taxon>
        <taxon>Sphaerotilaceae</taxon>
        <taxon>Sphaerotilus</taxon>
    </lineage>
</organism>
<feature type="transmembrane region" description="Helical" evidence="1">
    <location>
        <begin position="40"/>
        <end position="70"/>
    </location>
</feature>
<evidence type="ECO:0000313" key="4">
    <source>
        <dbReference type="Proteomes" id="UP000026714"/>
    </source>
</evidence>
<name>A0A059KKA1_9BURK</name>
<dbReference type="InterPro" id="IPR018639">
    <property type="entry name" value="DUF2062"/>
</dbReference>
<protein>
    <recommendedName>
        <fullName evidence="2">DUF2062 domain-containing protein</fullName>
    </recommendedName>
</protein>
<dbReference type="PANTHER" id="PTHR40547">
    <property type="entry name" value="SLL0298 PROTEIN"/>
    <property type="match status" value="1"/>
</dbReference>
<keyword evidence="4" id="KW-1185">Reference proteome</keyword>
<accession>A0A059KKA1</accession>
<dbReference type="eggNOG" id="COG3216">
    <property type="taxonomic scope" value="Bacteria"/>
</dbReference>
<dbReference type="AlphaFoldDB" id="A0A059KKA1"/>
<dbReference type="Proteomes" id="UP000026714">
    <property type="component" value="Unassembled WGS sequence"/>
</dbReference>
<keyword evidence="1" id="KW-1133">Transmembrane helix</keyword>
<comment type="caution">
    <text evidence="3">The sequence shown here is derived from an EMBL/GenBank/DDBJ whole genome shotgun (WGS) entry which is preliminary data.</text>
</comment>
<keyword evidence="1" id="KW-0812">Transmembrane</keyword>
<feature type="transmembrane region" description="Helical" evidence="1">
    <location>
        <begin position="143"/>
        <end position="166"/>
    </location>
</feature>
<reference evidence="3 4" key="1">
    <citation type="journal article" date="2014" name="FEMS Microbiol. Ecol.">
        <title>Sphaerotilus natans encrusted with nanoball-shaped Fe(III) oxide minerals formed by nitrate-reducing mixotrophic Fe(II) oxidation.</title>
        <authorList>
            <person name="Park S."/>
            <person name="Kim D.H."/>
            <person name="Lee J.H."/>
            <person name="Hur H.G."/>
        </authorList>
    </citation>
    <scope>NUCLEOTIDE SEQUENCE [LARGE SCALE GENOMIC DNA]</scope>
    <source>
        <strain evidence="3 4">DSM 6575</strain>
    </source>
</reference>